<organism evidence="1 2">
    <name type="scientific">Coemansia thaxteri</name>
    <dbReference type="NCBI Taxonomy" id="2663907"/>
    <lineage>
        <taxon>Eukaryota</taxon>
        <taxon>Fungi</taxon>
        <taxon>Fungi incertae sedis</taxon>
        <taxon>Zoopagomycota</taxon>
        <taxon>Kickxellomycotina</taxon>
        <taxon>Kickxellomycetes</taxon>
        <taxon>Kickxellales</taxon>
        <taxon>Kickxellaceae</taxon>
        <taxon>Coemansia</taxon>
    </lineage>
</organism>
<evidence type="ECO:0000313" key="2">
    <source>
        <dbReference type="Proteomes" id="UP001150907"/>
    </source>
</evidence>
<evidence type="ECO:0000313" key="1">
    <source>
        <dbReference type="EMBL" id="KAJ2003052.1"/>
    </source>
</evidence>
<name>A0A9W8EF58_9FUNG</name>
<keyword evidence="2" id="KW-1185">Reference proteome</keyword>
<dbReference type="PANTHER" id="PTHR34822:SF1">
    <property type="entry name" value="GRPB FAMILY PROTEIN"/>
    <property type="match status" value="1"/>
</dbReference>
<dbReference type="EMBL" id="JANBQF010000249">
    <property type="protein sequence ID" value="KAJ2003052.1"/>
    <property type="molecule type" value="Genomic_DNA"/>
</dbReference>
<dbReference type="AlphaFoldDB" id="A0A9W8EF58"/>
<reference evidence="1" key="1">
    <citation type="submission" date="2022-07" db="EMBL/GenBank/DDBJ databases">
        <title>Phylogenomic reconstructions and comparative analyses of Kickxellomycotina fungi.</title>
        <authorList>
            <person name="Reynolds N.K."/>
            <person name="Stajich J.E."/>
            <person name="Barry K."/>
            <person name="Grigoriev I.V."/>
            <person name="Crous P."/>
            <person name="Smith M.E."/>
        </authorList>
    </citation>
    <scope>NUCLEOTIDE SEQUENCE</scope>
    <source>
        <strain evidence="1">IMI 214461</strain>
    </source>
</reference>
<dbReference type="PANTHER" id="PTHR34822">
    <property type="entry name" value="GRPB DOMAIN PROTEIN (AFU_ORTHOLOGUE AFUA_1G01530)"/>
    <property type="match status" value="1"/>
</dbReference>
<dbReference type="InterPro" id="IPR043519">
    <property type="entry name" value="NT_sf"/>
</dbReference>
<dbReference type="SUPFAM" id="SSF81301">
    <property type="entry name" value="Nucleotidyltransferase"/>
    <property type="match status" value="1"/>
</dbReference>
<dbReference type="OrthoDB" id="630895at2759"/>
<dbReference type="Pfam" id="PF04229">
    <property type="entry name" value="GrpB"/>
    <property type="match status" value="1"/>
</dbReference>
<dbReference type="Proteomes" id="UP001150907">
    <property type="component" value="Unassembled WGS sequence"/>
</dbReference>
<proteinExistence type="predicted"/>
<dbReference type="Gene3D" id="3.30.460.10">
    <property type="entry name" value="Beta Polymerase, domain 2"/>
    <property type="match status" value="1"/>
</dbReference>
<accession>A0A9W8EF58</accession>
<dbReference type="InterPro" id="IPR007344">
    <property type="entry name" value="GrpB/CoaE"/>
</dbReference>
<gene>
    <name evidence="1" type="ORF">H4R26_003278</name>
</gene>
<comment type="caution">
    <text evidence="1">The sequence shown here is derived from an EMBL/GenBank/DDBJ whole genome shotgun (WGS) entry which is preliminary data.</text>
</comment>
<evidence type="ECO:0008006" key="3">
    <source>
        <dbReference type="Google" id="ProtNLM"/>
    </source>
</evidence>
<protein>
    <recommendedName>
        <fullName evidence="3">GrpB family protein</fullName>
    </recommendedName>
</protein>
<sequence>MAQLSNTNSYVDPMEVVEYNPSWATMFASERDRITSAIGEHIISVEHIGSTSIPGLAAKPIIDMHIVVKDFDQLAQCVDGMTGIGYIYKGLFGIEGRQYFKRPLFHAHMVQHGNDAYMRHTLFLKYLREHESTLKEYAELKKGLAIKWAGNAKFHQGYCDDKTEFIMGVLEQAGWDPTRRP</sequence>